<evidence type="ECO:0000313" key="2">
    <source>
        <dbReference type="Proteomes" id="UP000549113"/>
    </source>
</evidence>
<dbReference type="EMBL" id="JACIFH010000001">
    <property type="protein sequence ID" value="MBB4140430.1"/>
    <property type="molecule type" value="Genomic_DNA"/>
</dbReference>
<reference evidence="1 2" key="1">
    <citation type="submission" date="2020-08" db="EMBL/GenBank/DDBJ databases">
        <title>Sequencing the genomes of 1000 actinobacteria strains.</title>
        <authorList>
            <person name="Klenk H.-P."/>
        </authorList>
    </citation>
    <scope>NUCLEOTIDE SEQUENCE [LARGE SCALE GENOMIC DNA]</scope>
    <source>
        <strain evidence="1 2">DSM 19600</strain>
    </source>
</reference>
<protein>
    <recommendedName>
        <fullName evidence="3">TnsA endonuclease N-terminal domain-containing protein</fullName>
    </recommendedName>
</protein>
<keyword evidence="2" id="KW-1185">Reference proteome</keyword>
<evidence type="ECO:0008006" key="3">
    <source>
        <dbReference type="Google" id="ProtNLM"/>
    </source>
</evidence>
<proteinExistence type="predicted"/>
<dbReference type="NCBIfam" id="NF033179">
    <property type="entry name" value="TnsA_like_Actin"/>
    <property type="match status" value="1"/>
</dbReference>
<organism evidence="1 2">
    <name type="scientific">Microbacterium invictum</name>
    <dbReference type="NCBI Taxonomy" id="515415"/>
    <lineage>
        <taxon>Bacteria</taxon>
        <taxon>Bacillati</taxon>
        <taxon>Actinomycetota</taxon>
        <taxon>Actinomycetes</taxon>
        <taxon>Micrococcales</taxon>
        <taxon>Microbacteriaceae</taxon>
        <taxon>Microbacterium</taxon>
    </lineage>
</organism>
<accession>A0AA40SQK5</accession>
<sequence>MRMGDYMTKKTRIVKTAADGFDRVEWLGADERVHRARADSPDAVRDVLPERLARTPPKFKGQSNFHGRYWCAGTGGFVFHESMTEYTGLMLLDHFHPIVAISAQPMLLSFANGRVHYPDFFAMLAGGRQLLVDVHLASLTTDEDREQFALTRQLCVRVGWDYQLIDELRQVAVWNIEWLSRYRHPRCRPSDQTRDRILRLAGTVERLGPLRRALATDKPGEHMPALYHLFWERKLLFDLNKRLNDETHIWVA</sequence>
<dbReference type="InterPro" id="IPR048000">
    <property type="entry name" value="TnsA-like"/>
</dbReference>
<name>A0AA40SQK5_9MICO</name>
<dbReference type="AlphaFoldDB" id="A0AA40SQK5"/>
<comment type="caution">
    <text evidence="1">The sequence shown here is derived from an EMBL/GenBank/DDBJ whole genome shotgun (WGS) entry which is preliminary data.</text>
</comment>
<gene>
    <name evidence="1" type="ORF">BKA10_002224</name>
</gene>
<evidence type="ECO:0000313" key="1">
    <source>
        <dbReference type="EMBL" id="MBB4140430.1"/>
    </source>
</evidence>
<dbReference type="Proteomes" id="UP000549113">
    <property type="component" value="Unassembled WGS sequence"/>
</dbReference>